<name>A0A9P8PV06_WICPI</name>
<accession>A0A9P8PV06</accession>
<comment type="caution">
    <text evidence="1">The sequence shown here is derived from an EMBL/GenBank/DDBJ whole genome shotgun (WGS) entry which is preliminary data.</text>
</comment>
<gene>
    <name evidence="1" type="ORF">WICPIJ_008818</name>
</gene>
<evidence type="ECO:0000313" key="2">
    <source>
        <dbReference type="Proteomes" id="UP000774326"/>
    </source>
</evidence>
<reference evidence="1" key="2">
    <citation type="submission" date="2021-01" db="EMBL/GenBank/DDBJ databases">
        <authorList>
            <person name="Schikora-Tamarit M.A."/>
        </authorList>
    </citation>
    <scope>NUCLEOTIDE SEQUENCE</scope>
    <source>
        <strain evidence="1">CBS2887</strain>
    </source>
</reference>
<dbReference type="AlphaFoldDB" id="A0A9P8PV06"/>
<proteinExistence type="predicted"/>
<sequence>MDLMCTRTTGGQLQLIVDERRKRIQLYNSAFQILRGSPRVFISSKSGYRDSVELFVWILNLHEIGIIGDRVGSNFFDPNQYIFSLAKICLEDKKHKRIALSWQRQIYIGIKENEL</sequence>
<organism evidence="1 2">
    <name type="scientific">Wickerhamomyces pijperi</name>
    <name type="common">Yeast</name>
    <name type="synonym">Pichia pijperi</name>
    <dbReference type="NCBI Taxonomy" id="599730"/>
    <lineage>
        <taxon>Eukaryota</taxon>
        <taxon>Fungi</taxon>
        <taxon>Dikarya</taxon>
        <taxon>Ascomycota</taxon>
        <taxon>Saccharomycotina</taxon>
        <taxon>Saccharomycetes</taxon>
        <taxon>Phaffomycetales</taxon>
        <taxon>Wickerhamomycetaceae</taxon>
        <taxon>Wickerhamomyces</taxon>
    </lineage>
</organism>
<dbReference type="Proteomes" id="UP000774326">
    <property type="component" value="Unassembled WGS sequence"/>
</dbReference>
<protein>
    <submittedName>
        <fullName evidence="1">Uncharacterized protein</fullName>
    </submittedName>
</protein>
<dbReference type="EMBL" id="JAEUBG010005062">
    <property type="protein sequence ID" value="KAH3678863.1"/>
    <property type="molecule type" value="Genomic_DNA"/>
</dbReference>
<evidence type="ECO:0000313" key="1">
    <source>
        <dbReference type="EMBL" id="KAH3678863.1"/>
    </source>
</evidence>
<reference evidence="1" key="1">
    <citation type="journal article" date="2021" name="Open Biol.">
        <title>Shared evolutionary footprints suggest mitochondrial oxidative damage underlies multiple complex I losses in fungi.</title>
        <authorList>
            <person name="Schikora-Tamarit M.A."/>
            <person name="Marcet-Houben M."/>
            <person name="Nosek J."/>
            <person name="Gabaldon T."/>
        </authorList>
    </citation>
    <scope>NUCLEOTIDE SEQUENCE</scope>
    <source>
        <strain evidence="1">CBS2887</strain>
    </source>
</reference>
<keyword evidence="2" id="KW-1185">Reference proteome</keyword>